<feature type="transmembrane region" description="Helical" evidence="1">
    <location>
        <begin position="45"/>
        <end position="64"/>
    </location>
</feature>
<accession>A0A941HR67</accession>
<comment type="caution">
    <text evidence="2">The sequence shown here is derived from an EMBL/GenBank/DDBJ whole genome shotgun (WGS) entry which is preliminary data.</text>
</comment>
<feature type="transmembrane region" description="Helical" evidence="1">
    <location>
        <begin position="6"/>
        <end position="24"/>
    </location>
</feature>
<protein>
    <submittedName>
        <fullName evidence="2">Uncharacterized protein</fullName>
    </submittedName>
</protein>
<keyword evidence="1" id="KW-0812">Transmembrane</keyword>
<sequence length="146" mass="16589">MKYWRTALVVLLSFLATALLFRFMESPLFHIQYFDKEILNFYVNYELSTILLSLAFLGILYGLAPRLRLGYLNLKHRDGVVQPVPLIGLKPKANEGWKTIGLTLGGIITLVTGLVVYINRIFRRADLTVLSGDSPHPSHGPHELFY</sequence>
<dbReference type="Proteomes" id="UP000675379">
    <property type="component" value="Unassembled WGS sequence"/>
</dbReference>
<proteinExistence type="predicted"/>
<name>A0A941HR67_9CLOT</name>
<dbReference type="AlphaFoldDB" id="A0A941HR67"/>
<organism evidence="2 3">
    <name type="scientific">Proteiniclasticum sediminis</name>
    <dbReference type="NCBI Taxonomy" id="2804028"/>
    <lineage>
        <taxon>Bacteria</taxon>
        <taxon>Bacillati</taxon>
        <taxon>Bacillota</taxon>
        <taxon>Clostridia</taxon>
        <taxon>Eubacteriales</taxon>
        <taxon>Clostridiaceae</taxon>
        <taxon>Proteiniclasticum</taxon>
    </lineage>
</organism>
<dbReference type="RefSeq" id="WP_211802674.1">
    <property type="nucleotide sequence ID" value="NZ_JAGSCS010000024.1"/>
</dbReference>
<reference evidence="2" key="1">
    <citation type="submission" date="2021-04" db="EMBL/GenBank/DDBJ databases">
        <title>Proteiniclasticum sedimins sp. nov., an obligate anaerobic bacterium isolated from anaerobic sludge.</title>
        <authorList>
            <person name="Liu J."/>
        </authorList>
    </citation>
    <scope>NUCLEOTIDE SEQUENCE</scope>
    <source>
        <strain evidence="2">BAD-10</strain>
    </source>
</reference>
<keyword evidence="1" id="KW-1133">Transmembrane helix</keyword>
<gene>
    <name evidence="2" type="ORF">KCG48_13135</name>
</gene>
<evidence type="ECO:0000313" key="3">
    <source>
        <dbReference type="Proteomes" id="UP000675379"/>
    </source>
</evidence>
<evidence type="ECO:0000256" key="1">
    <source>
        <dbReference type="SAM" id="Phobius"/>
    </source>
</evidence>
<dbReference type="EMBL" id="JAGSCS010000024">
    <property type="protein sequence ID" value="MBR0577259.1"/>
    <property type="molecule type" value="Genomic_DNA"/>
</dbReference>
<keyword evidence="1" id="KW-0472">Membrane</keyword>
<keyword evidence="3" id="KW-1185">Reference proteome</keyword>
<evidence type="ECO:0000313" key="2">
    <source>
        <dbReference type="EMBL" id="MBR0577259.1"/>
    </source>
</evidence>
<feature type="transmembrane region" description="Helical" evidence="1">
    <location>
        <begin position="99"/>
        <end position="118"/>
    </location>
</feature>